<name>A0A0C9VG01_SPHS4</name>
<dbReference type="AlphaFoldDB" id="A0A0C9VG01"/>
<dbReference type="Proteomes" id="UP000054279">
    <property type="component" value="Unassembled WGS sequence"/>
</dbReference>
<keyword evidence="1" id="KW-0863">Zinc-finger</keyword>
<evidence type="ECO:0000313" key="3">
    <source>
        <dbReference type="EMBL" id="KIJ36525.1"/>
    </source>
</evidence>
<dbReference type="EMBL" id="KN837177">
    <property type="protein sequence ID" value="KIJ36525.1"/>
    <property type="molecule type" value="Genomic_DNA"/>
</dbReference>
<protein>
    <recommendedName>
        <fullName evidence="2">SWIM-type domain-containing protein</fullName>
    </recommendedName>
</protein>
<proteinExistence type="predicted"/>
<gene>
    <name evidence="3" type="ORF">M422DRAFT_261085</name>
</gene>
<dbReference type="PROSITE" id="PS50966">
    <property type="entry name" value="ZF_SWIM"/>
    <property type="match status" value="1"/>
</dbReference>
<evidence type="ECO:0000313" key="4">
    <source>
        <dbReference type="Proteomes" id="UP000054279"/>
    </source>
</evidence>
<accession>A0A0C9VG01</accession>
<dbReference type="GO" id="GO:0008270">
    <property type="term" value="F:zinc ion binding"/>
    <property type="evidence" value="ECO:0007669"/>
    <property type="project" value="UniProtKB-KW"/>
</dbReference>
<keyword evidence="1" id="KW-0479">Metal-binding</keyword>
<reference evidence="3 4" key="1">
    <citation type="submission" date="2014-06" db="EMBL/GenBank/DDBJ databases">
        <title>Evolutionary Origins and Diversification of the Mycorrhizal Mutualists.</title>
        <authorList>
            <consortium name="DOE Joint Genome Institute"/>
            <consortium name="Mycorrhizal Genomics Consortium"/>
            <person name="Kohler A."/>
            <person name="Kuo A."/>
            <person name="Nagy L.G."/>
            <person name="Floudas D."/>
            <person name="Copeland A."/>
            <person name="Barry K.W."/>
            <person name="Cichocki N."/>
            <person name="Veneault-Fourrey C."/>
            <person name="LaButti K."/>
            <person name="Lindquist E.A."/>
            <person name="Lipzen A."/>
            <person name="Lundell T."/>
            <person name="Morin E."/>
            <person name="Murat C."/>
            <person name="Riley R."/>
            <person name="Ohm R."/>
            <person name="Sun H."/>
            <person name="Tunlid A."/>
            <person name="Henrissat B."/>
            <person name="Grigoriev I.V."/>
            <person name="Hibbett D.S."/>
            <person name="Martin F."/>
        </authorList>
    </citation>
    <scope>NUCLEOTIDE SEQUENCE [LARGE SCALE GENOMIC DNA]</scope>
    <source>
        <strain evidence="3 4">SS14</strain>
    </source>
</reference>
<organism evidence="3 4">
    <name type="scientific">Sphaerobolus stellatus (strain SS14)</name>
    <dbReference type="NCBI Taxonomy" id="990650"/>
    <lineage>
        <taxon>Eukaryota</taxon>
        <taxon>Fungi</taxon>
        <taxon>Dikarya</taxon>
        <taxon>Basidiomycota</taxon>
        <taxon>Agaricomycotina</taxon>
        <taxon>Agaricomycetes</taxon>
        <taxon>Phallomycetidae</taxon>
        <taxon>Geastrales</taxon>
        <taxon>Sphaerobolaceae</taxon>
        <taxon>Sphaerobolus</taxon>
    </lineage>
</organism>
<dbReference type="OrthoDB" id="2287999at2759"/>
<dbReference type="InterPro" id="IPR007527">
    <property type="entry name" value="Znf_SWIM"/>
</dbReference>
<dbReference type="Pfam" id="PF04434">
    <property type="entry name" value="SWIM"/>
    <property type="match status" value="1"/>
</dbReference>
<dbReference type="HOGENOM" id="CLU_1185661_0_0_1"/>
<evidence type="ECO:0000259" key="2">
    <source>
        <dbReference type="PROSITE" id="PS50966"/>
    </source>
</evidence>
<keyword evidence="1" id="KW-0862">Zinc</keyword>
<evidence type="ECO:0000256" key="1">
    <source>
        <dbReference type="PROSITE-ProRule" id="PRU00325"/>
    </source>
</evidence>
<sequence length="234" mass="26353">MIQILTQEVELDFMHAGVWCGLGFQGGHLCKAKRTAKEHASTLMYEEAQIRVEELECQKLKIESFSVDSTFYLVSLEQQEIASCSCPEYAGSALICKHMFLAQCVTNYTISQPHVIVPTWRSHEPEEEEILESQWASKVRLVEKIEESMALSAGWRYWCHNTFMNAQPLNQHVGIHADHFKFIQTIGAGNAVLLKNTNSTLPVNTQKMKSASGFAILALNPEELNNYQNGTLST</sequence>
<feature type="domain" description="SWIM-type" evidence="2">
    <location>
        <begin position="72"/>
        <end position="107"/>
    </location>
</feature>
<keyword evidence="4" id="KW-1185">Reference proteome</keyword>